<evidence type="ECO:0000313" key="4">
    <source>
        <dbReference type="EMBL" id="CAB4920032.1"/>
    </source>
</evidence>
<dbReference type="CDD" id="cd05263">
    <property type="entry name" value="MupV_like_SDR_e"/>
    <property type="match status" value="1"/>
</dbReference>
<dbReference type="InterPro" id="IPR057326">
    <property type="entry name" value="KR_dom"/>
</dbReference>
<dbReference type="Gene3D" id="3.40.50.720">
    <property type="entry name" value="NAD(P)-binding Rossmann-like Domain"/>
    <property type="match status" value="2"/>
</dbReference>
<dbReference type="InterPro" id="IPR036291">
    <property type="entry name" value="NAD(P)-bd_dom_sf"/>
</dbReference>
<dbReference type="SUPFAM" id="SSF51735">
    <property type="entry name" value="NAD(P)-binding Rossmann-fold domains"/>
    <property type="match status" value="2"/>
</dbReference>
<dbReference type="PRINTS" id="PR00081">
    <property type="entry name" value="GDHRDH"/>
</dbReference>
<dbReference type="PANTHER" id="PTHR44196:SF1">
    <property type="entry name" value="DEHYDROGENASE_REDUCTASE SDR FAMILY MEMBER 7B"/>
    <property type="match status" value="1"/>
</dbReference>
<dbReference type="CDD" id="cd05233">
    <property type="entry name" value="SDR_c"/>
    <property type="match status" value="1"/>
</dbReference>
<gene>
    <name evidence="4" type="ORF">UFOPK3674_00490</name>
</gene>
<dbReference type="PRINTS" id="PR00080">
    <property type="entry name" value="SDRFAMILY"/>
</dbReference>
<dbReference type="PANTHER" id="PTHR44196">
    <property type="entry name" value="DEHYDROGENASE/REDUCTASE SDR FAMILY MEMBER 7B"/>
    <property type="match status" value="1"/>
</dbReference>
<evidence type="ECO:0000259" key="3">
    <source>
        <dbReference type="SMART" id="SM00822"/>
    </source>
</evidence>
<dbReference type="SMART" id="SM00822">
    <property type="entry name" value="PKS_KR"/>
    <property type="match status" value="1"/>
</dbReference>
<dbReference type="Pfam" id="PF00106">
    <property type="entry name" value="adh_short"/>
    <property type="match status" value="1"/>
</dbReference>
<dbReference type="Pfam" id="PF07993">
    <property type="entry name" value="NAD_binding_4"/>
    <property type="match status" value="1"/>
</dbReference>
<proteinExistence type="inferred from homology"/>
<name>A0A6J7HKE5_9ZZZZ</name>
<organism evidence="4">
    <name type="scientific">freshwater metagenome</name>
    <dbReference type="NCBI Taxonomy" id="449393"/>
    <lineage>
        <taxon>unclassified sequences</taxon>
        <taxon>metagenomes</taxon>
        <taxon>ecological metagenomes</taxon>
    </lineage>
</organism>
<dbReference type="AlphaFoldDB" id="A0A6J7HKE5"/>
<dbReference type="InterPro" id="IPR057313">
    <property type="entry name" value="Maqu_2507-like"/>
</dbReference>
<feature type="domain" description="Ketoreductase" evidence="3">
    <location>
        <begin position="378"/>
        <end position="562"/>
    </location>
</feature>
<dbReference type="PROSITE" id="PS00061">
    <property type="entry name" value="ADH_SHORT"/>
    <property type="match status" value="1"/>
</dbReference>
<dbReference type="GO" id="GO:0016491">
    <property type="term" value="F:oxidoreductase activity"/>
    <property type="evidence" value="ECO:0007669"/>
    <property type="project" value="UniProtKB-KW"/>
</dbReference>
<sequence length="662" mass="72250">MATYLVTGATGFIGRHLVERLLARDAEVHVLVREGSRARLDHLIDRWNARGRVHAVSGDLRSPLLGVDPAWVMTHRGSIDHVFHLAALYDMTAPAHENEALNVGGTAEVVRLAAELDAGVLHHISSVAVAGSYPGRFTEEMFDEGQVLPSPYHRTKFEAERIVREQSQVPWRVYRPAVVVGDSRTGEMDKIDGPYYVFQALLRARDLLPQWLPLIGPELGRTNLVPVDFVVDAIDAIAHQPGLDGRAFHLVDPEMTSSTEVLNTFAKAAHAPQMALRIDPAPLDALPSSLSSALMGLPGVRDVRRAVLGRYGIPDEVVGHLGFTCSFDAREMQEALAGTSIAVPPLPTYAGLLWDYWERHLNPGLFDDHGLAEAVGGRTVLITGASSGIGRAAALRVARAGGVPLLVARREEQLLEAVAEIEDAGGRAYAYPCDLSDVEAIDALVERVLAEHVAVDVIVNNAGRSIRRSITLSLDRFHDFERTMQLNYFGAIRLVMGFLPHMRERRSGHIVNVSSIGVQTNPPRFSAYVASKAALDAWTRVVSSELLGDNVSFTTIHMPLVRTPMIAPTEMYDSFPSISAEQAGEMICDAIRRRPKAINTTLGTIGEVLYAVAPKAVDQILHAAYRVFPDSAAAKGSPQPMEAERPSVEQRAMANLMRGVHW</sequence>
<evidence type="ECO:0000256" key="1">
    <source>
        <dbReference type="ARBA" id="ARBA00006484"/>
    </source>
</evidence>
<accession>A0A6J7HKE5</accession>
<dbReference type="GO" id="GO:0016020">
    <property type="term" value="C:membrane"/>
    <property type="evidence" value="ECO:0007669"/>
    <property type="project" value="TreeGrafter"/>
</dbReference>
<dbReference type="EMBL" id="CAFBMX010000002">
    <property type="protein sequence ID" value="CAB4920032.1"/>
    <property type="molecule type" value="Genomic_DNA"/>
</dbReference>
<dbReference type="InterPro" id="IPR002347">
    <property type="entry name" value="SDR_fam"/>
</dbReference>
<evidence type="ECO:0000256" key="2">
    <source>
        <dbReference type="ARBA" id="ARBA00023002"/>
    </source>
</evidence>
<dbReference type="InterPro" id="IPR020904">
    <property type="entry name" value="Sc_DH/Rdtase_CS"/>
</dbReference>
<dbReference type="InterPro" id="IPR013120">
    <property type="entry name" value="FAR_NAD-bd"/>
</dbReference>
<reference evidence="4" key="1">
    <citation type="submission" date="2020-05" db="EMBL/GenBank/DDBJ databases">
        <authorList>
            <person name="Chiriac C."/>
            <person name="Salcher M."/>
            <person name="Ghai R."/>
            <person name="Kavagutti S V."/>
        </authorList>
    </citation>
    <scope>NUCLEOTIDE SEQUENCE</scope>
</reference>
<keyword evidence="2" id="KW-0560">Oxidoreductase</keyword>
<dbReference type="NCBIfam" id="NF005539">
    <property type="entry name" value="PRK07201.1"/>
    <property type="match status" value="1"/>
</dbReference>
<comment type="similarity">
    <text evidence="1">Belongs to the short-chain dehydrogenases/reductases (SDR) family.</text>
</comment>
<protein>
    <submittedName>
        <fullName evidence="4">Unannotated protein</fullName>
    </submittedName>
</protein>